<dbReference type="OrthoDB" id="6082634at2759"/>
<dbReference type="SUPFAM" id="SSF63877">
    <property type="entry name" value="Methuselah ectodomain"/>
    <property type="match status" value="1"/>
</dbReference>
<name>E2ABB2_CAMFO</name>
<evidence type="ECO:0000313" key="11">
    <source>
        <dbReference type="EMBL" id="EFN69277.1"/>
    </source>
</evidence>
<evidence type="ECO:0000256" key="7">
    <source>
        <dbReference type="ARBA" id="ARBA00023170"/>
    </source>
</evidence>
<feature type="non-terminal residue" evidence="11">
    <location>
        <position position="150"/>
    </location>
</feature>
<dbReference type="Pfam" id="PF06652">
    <property type="entry name" value="Methuselah_N"/>
    <property type="match status" value="1"/>
</dbReference>
<feature type="non-terminal residue" evidence="11">
    <location>
        <position position="1"/>
    </location>
</feature>
<evidence type="ECO:0000256" key="9">
    <source>
        <dbReference type="SAM" id="Phobius"/>
    </source>
</evidence>
<dbReference type="EMBL" id="GL438235">
    <property type="protein sequence ID" value="EFN69277.1"/>
    <property type="molecule type" value="Genomic_DNA"/>
</dbReference>
<feature type="domain" description="Methuselah N-terminal" evidence="10">
    <location>
        <begin position="1"/>
        <end position="100"/>
    </location>
</feature>
<keyword evidence="7" id="KW-0675">Receptor</keyword>
<evidence type="ECO:0000256" key="2">
    <source>
        <dbReference type="ARBA" id="ARBA00008979"/>
    </source>
</evidence>
<protein>
    <recommendedName>
        <fullName evidence="10">Methuselah N-terminal domain-containing protein</fullName>
    </recommendedName>
</protein>
<feature type="transmembrane region" description="Helical" evidence="9">
    <location>
        <begin position="128"/>
        <end position="149"/>
    </location>
</feature>
<organism evidence="12">
    <name type="scientific">Camponotus floridanus</name>
    <name type="common">Florida carpenter ant</name>
    <dbReference type="NCBI Taxonomy" id="104421"/>
    <lineage>
        <taxon>Eukaryota</taxon>
        <taxon>Metazoa</taxon>
        <taxon>Ecdysozoa</taxon>
        <taxon>Arthropoda</taxon>
        <taxon>Hexapoda</taxon>
        <taxon>Insecta</taxon>
        <taxon>Pterygota</taxon>
        <taxon>Neoptera</taxon>
        <taxon>Endopterygota</taxon>
        <taxon>Hymenoptera</taxon>
        <taxon>Apocrita</taxon>
        <taxon>Aculeata</taxon>
        <taxon>Formicoidea</taxon>
        <taxon>Formicidae</taxon>
        <taxon>Formicinae</taxon>
        <taxon>Camponotus</taxon>
    </lineage>
</organism>
<evidence type="ECO:0000256" key="3">
    <source>
        <dbReference type="ARBA" id="ARBA00022692"/>
    </source>
</evidence>
<dbReference type="InParanoid" id="E2ABB2"/>
<evidence type="ECO:0000256" key="8">
    <source>
        <dbReference type="ARBA" id="ARBA00023224"/>
    </source>
</evidence>
<dbReference type="InterPro" id="IPR023311">
    <property type="entry name" value="Methusela_ecto_dom_2"/>
</dbReference>
<dbReference type="AlphaFoldDB" id="E2ABB2"/>
<evidence type="ECO:0000256" key="6">
    <source>
        <dbReference type="ARBA" id="ARBA00023040"/>
    </source>
</evidence>
<reference evidence="11 12" key="1">
    <citation type="journal article" date="2010" name="Science">
        <title>Genomic comparison of the ants Camponotus floridanus and Harpegnathos saltator.</title>
        <authorList>
            <person name="Bonasio R."/>
            <person name="Zhang G."/>
            <person name="Ye C."/>
            <person name="Mutti N.S."/>
            <person name="Fang X."/>
            <person name="Qin N."/>
            <person name="Donahue G."/>
            <person name="Yang P."/>
            <person name="Li Q."/>
            <person name="Li C."/>
            <person name="Zhang P."/>
            <person name="Huang Z."/>
            <person name="Berger S.L."/>
            <person name="Reinberg D."/>
            <person name="Wang J."/>
            <person name="Liebig J."/>
        </authorList>
    </citation>
    <scope>NUCLEOTIDE SEQUENCE [LARGE SCALE GENOMIC DNA]</scope>
    <source>
        <strain evidence="12">C129</strain>
    </source>
</reference>
<sequence>CCSPGDRLDGDIDRCIPEKIKYFLPNVYKYTNDSLQSENKTVDELFQLTIYDPCQENRTLLPDGFQYMFFANGSLYISSYKIFAKSTSYCLAITEGDKFEVIICSETLDEILKKVADNDDNYSLIQNIYMSFHIVSIIFLISIFLVYSIL</sequence>
<keyword evidence="6" id="KW-0297">G-protein coupled receptor</keyword>
<keyword evidence="8" id="KW-0807">Transducer</keyword>
<keyword evidence="12" id="KW-1185">Reference proteome</keyword>
<dbReference type="InterPro" id="IPR010596">
    <property type="entry name" value="Methuselah_N_dom"/>
</dbReference>
<evidence type="ECO:0000313" key="12">
    <source>
        <dbReference type="Proteomes" id="UP000000311"/>
    </source>
</evidence>
<evidence type="ECO:0000256" key="4">
    <source>
        <dbReference type="ARBA" id="ARBA00022729"/>
    </source>
</evidence>
<evidence type="ECO:0000259" key="10">
    <source>
        <dbReference type="Pfam" id="PF06652"/>
    </source>
</evidence>
<accession>E2ABB2</accession>
<keyword evidence="3 9" id="KW-0812">Transmembrane</keyword>
<keyword evidence="5 9" id="KW-1133">Transmembrane helix</keyword>
<evidence type="ECO:0000256" key="1">
    <source>
        <dbReference type="ARBA" id="ARBA00004127"/>
    </source>
</evidence>
<dbReference type="InterPro" id="IPR036272">
    <property type="entry name" value="Methuselah_N_sf"/>
</dbReference>
<dbReference type="GO" id="GO:0004930">
    <property type="term" value="F:G protein-coupled receptor activity"/>
    <property type="evidence" value="ECO:0007669"/>
    <property type="project" value="UniProtKB-KW"/>
</dbReference>
<keyword evidence="4" id="KW-0732">Signal</keyword>
<dbReference type="Proteomes" id="UP000000311">
    <property type="component" value="Unassembled WGS sequence"/>
</dbReference>
<dbReference type="Gene3D" id="2.170.180.11">
    <property type="entry name" value="Methuselah ectodomain, domain 2"/>
    <property type="match status" value="1"/>
</dbReference>
<comment type="similarity">
    <text evidence="2">Belongs to the G-protein coupled receptor 2 family. Mth subfamily.</text>
</comment>
<dbReference type="GO" id="GO:0012505">
    <property type="term" value="C:endomembrane system"/>
    <property type="evidence" value="ECO:0007669"/>
    <property type="project" value="UniProtKB-SubCell"/>
</dbReference>
<proteinExistence type="inferred from homology"/>
<keyword evidence="9" id="KW-0472">Membrane</keyword>
<comment type="subcellular location">
    <subcellularLocation>
        <location evidence="1">Endomembrane system</location>
        <topology evidence="1">Multi-pass membrane protein</topology>
    </subcellularLocation>
</comment>
<evidence type="ECO:0000256" key="5">
    <source>
        <dbReference type="ARBA" id="ARBA00022989"/>
    </source>
</evidence>
<gene>
    <name evidence="11" type="ORF">EAG_09687</name>
</gene>